<dbReference type="AlphaFoldDB" id="A0A1Q9EH71"/>
<proteinExistence type="predicted"/>
<dbReference type="SUPFAM" id="SSF52047">
    <property type="entry name" value="RNI-like"/>
    <property type="match status" value="1"/>
</dbReference>
<comment type="caution">
    <text evidence="1">The sequence shown here is derived from an EMBL/GenBank/DDBJ whole genome shotgun (WGS) entry which is preliminary data.</text>
</comment>
<evidence type="ECO:0000313" key="1">
    <source>
        <dbReference type="EMBL" id="OLQ06759.1"/>
    </source>
</evidence>
<dbReference type="EMBL" id="LSRX01000153">
    <property type="protein sequence ID" value="OLQ06759.1"/>
    <property type="molecule type" value="Genomic_DNA"/>
</dbReference>
<reference evidence="1 2" key="1">
    <citation type="submission" date="2016-02" db="EMBL/GenBank/DDBJ databases">
        <title>Genome analysis of coral dinoflagellate symbionts highlights evolutionary adaptations to a symbiotic lifestyle.</title>
        <authorList>
            <person name="Aranda M."/>
            <person name="Li Y."/>
            <person name="Liew Y.J."/>
            <person name="Baumgarten S."/>
            <person name="Simakov O."/>
            <person name="Wilson M."/>
            <person name="Piel J."/>
            <person name="Ashoor H."/>
            <person name="Bougouffa S."/>
            <person name="Bajic V.B."/>
            <person name="Ryu T."/>
            <person name="Ravasi T."/>
            <person name="Bayer T."/>
            <person name="Micklem G."/>
            <person name="Kim H."/>
            <person name="Bhak J."/>
            <person name="Lajeunesse T.C."/>
            <person name="Voolstra C.R."/>
        </authorList>
    </citation>
    <scope>NUCLEOTIDE SEQUENCE [LARGE SCALE GENOMIC DNA]</scope>
    <source>
        <strain evidence="1 2">CCMP2467</strain>
    </source>
</reference>
<evidence type="ECO:0000313" key="2">
    <source>
        <dbReference type="Proteomes" id="UP000186817"/>
    </source>
</evidence>
<dbReference type="InterPro" id="IPR032675">
    <property type="entry name" value="LRR_dom_sf"/>
</dbReference>
<dbReference type="Proteomes" id="UP000186817">
    <property type="component" value="Unassembled WGS sequence"/>
</dbReference>
<protein>
    <submittedName>
        <fullName evidence="1">Uncharacterized protein</fullName>
    </submittedName>
</protein>
<accession>A0A1Q9EH71</accession>
<name>A0A1Q9EH71_SYMMI</name>
<organism evidence="1 2">
    <name type="scientific">Symbiodinium microadriaticum</name>
    <name type="common">Dinoflagellate</name>
    <name type="synonym">Zooxanthella microadriatica</name>
    <dbReference type="NCBI Taxonomy" id="2951"/>
    <lineage>
        <taxon>Eukaryota</taxon>
        <taxon>Sar</taxon>
        <taxon>Alveolata</taxon>
        <taxon>Dinophyceae</taxon>
        <taxon>Suessiales</taxon>
        <taxon>Symbiodiniaceae</taxon>
        <taxon>Symbiodinium</taxon>
    </lineage>
</organism>
<dbReference type="Gene3D" id="3.80.10.10">
    <property type="entry name" value="Ribonuclease Inhibitor"/>
    <property type="match status" value="1"/>
</dbReference>
<gene>
    <name evidence="1" type="ORF">AK812_SmicGene9920</name>
</gene>
<keyword evidence="2" id="KW-1185">Reference proteome</keyword>
<sequence length="188" mass="20091">MACSFDSVSDRVSLKSSIHAEGEAAAVKEAEEGEDGTMRAALVTMEELQERVARGDNLPLKFTHRSDAKLVSQLQEEVLRSWGTCQRREWKGLRWMRIGSDNIGDVGAASLAAAVLECKKLTEFQLHKCHMIGDAGVAALAAAKGGQWELSLSLLAAAFSAGAGSRASQNAAISACEKGNRWQQPGFG</sequence>
<dbReference type="OrthoDB" id="419477at2759"/>